<dbReference type="InterPro" id="IPR051531">
    <property type="entry name" value="N-acetyltransferase"/>
</dbReference>
<comment type="caution">
    <text evidence="2">The sequence shown here is derived from an EMBL/GenBank/DDBJ whole genome shotgun (WGS) entry which is preliminary data.</text>
</comment>
<accession>A0A9D1NDN0</accession>
<sequence length="180" mass="20529">MSERTEFELQTDRLTLRAIEPRDSDAIAAILGDPEVMYAWEHGFGAEEIRDWVENNRLRAEREGYGYRAVIETSSGNLIGVCGLLEEMADGERYLGVGYIFDKRYWGRGYATESARAIVDYAFKTLGAAAVTAQIRPENTPSRKVAEKLGMKVEKVFVKHYRGKEMPHLLYKTKESAFHR</sequence>
<dbReference type="PROSITE" id="PS51186">
    <property type="entry name" value="GNAT"/>
    <property type="match status" value="1"/>
</dbReference>
<protein>
    <submittedName>
        <fullName evidence="2">GNAT family N-acetyltransferase</fullName>
    </submittedName>
</protein>
<feature type="domain" description="N-acetyltransferase" evidence="1">
    <location>
        <begin position="14"/>
        <end position="171"/>
    </location>
</feature>
<evidence type="ECO:0000313" key="3">
    <source>
        <dbReference type="Proteomes" id="UP000886891"/>
    </source>
</evidence>
<dbReference type="InterPro" id="IPR000182">
    <property type="entry name" value="GNAT_dom"/>
</dbReference>
<dbReference type="Gene3D" id="3.40.630.30">
    <property type="match status" value="1"/>
</dbReference>
<dbReference type="EMBL" id="DVOH01000049">
    <property type="protein sequence ID" value="HIV00682.1"/>
    <property type="molecule type" value="Genomic_DNA"/>
</dbReference>
<dbReference type="PANTHER" id="PTHR43792:SF1">
    <property type="entry name" value="N-ACETYLTRANSFERASE DOMAIN-CONTAINING PROTEIN"/>
    <property type="match status" value="1"/>
</dbReference>
<gene>
    <name evidence="2" type="ORF">IAB14_06190</name>
</gene>
<dbReference type="AlphaFoldDB" id="A0A9D1NDN0"/>
<organism evidence="2 3">
    <name type="scientific">Candidatus Stercoripulliclostridium merdipullorum</name>
    <dbReference type="NCBI Taxonomy" id="2840952"/>
    <lineage>
        <taxon>Bacteria</taxon>
        <taxon>Bacillati</taxon>
        <taxon>Bacillota</taxon>
        <taxon>Clostridia</taxon>
        <taxon>Eubacteriales</taxon>
        <taxon>Candidatus Stercoripulliclostridium</taxon>
    </lineage>
</organism>
<reference evidence="2" key="1">
    <citation type="submission" date="2020-10" db="EMBL/GenBank/DDBJ databases">
        <authorList>
            <person name="Gilroy R."/>
        </authorList>
    </citation>
    <scope>NUCLEOTIDE SEQUENCE</scope>
    <source>
        <strain evidence="2">23406</strain>
    </source>
</reference>
<reference evidence="2" key="2">
    <citation type="journal article" date="2021" name="PeerJ">
        <title>Extensive microbial diversity within the chicken gut microbiome revealed by metagenomics and culture.</title>
        <authorList>
            <person name="Gilroy R."/>
            <person name="Ravi A."/>
            <person name="Getino M."/>
            <person name="Pursley I."/>
            <person name="Horton D.L."/>
            <person name="Alikhan N.F."/>
            <person name="Baker D."/>
            <person name="Gharbi K."/>
            <person name="Hall N."/>
            <person name="Watson M."/>
            <person name="Adriaenssens E.M."/>
            <person name="Foster-Nyarko E."/>
            <person name="Jarju S."/>
            <person name="Secka A."/>
            <person name="Antonio M."/>
            <person name="Oren A."/>
            <person name="Chaudhuri R.R."/>
            <person name="La Ragione R."/>
            <person name="Hildebrand F."/>
            <person name="Pallen M.J."/>
        </authorList>
    </citation>
    <scope>NUCLEOTIDE SEQUENCE</scope>
    <source>
        <strain evidence="2">23406</strain>
    </source>
</reference>
<dbReference type="Proteomes" id="UP000886891">
    <property type="component" value="Unassembled WGS sequence"/>
</dbReference>
<dbReference type="GO" id="GO:0016747">
    <property type="term" value="F:acyltransferase activity, transferring groups other than amino-acyl groups"/>
    <property type="evidence" value="ECO:0007669"/>
    <property type="project" value="InterPro"/>
</dbReference>
<proteinExistence type="predicted"/>
<dbReference type="Pfam" id="PF13302">
    <property type="entry name" value="Acetyltransf_3"/>
    <property type="match status" value="1"/>
</dbReference>
<dbReference type="SUPFAM" id="SSF55729">
    <property type="entry name" value="Acyl-CoA N-acyltransferases (Nat)"/>
    <property type="match status" value="1"/>
</dbReference>
<evidence type="ECO:0000313" key="2">
    <source>
        <dbReference type="EMBL" id="HIV00682.1"/>
    </source>
</evidence>
<dbReference type="PANTHER" id="PTHR43792">
    <property type="entry name" value="GNAT FAMILY, PUTATIVE (AFU_ORTHOLOGUE AFUA_3G00765)-RELATED-RELATED"/>
    <property type="match status" value="1"/>
</dbReference>
<evidence type="ECO:0000259" key="1">
    <source>
        <dbReference type="PROSITE" id="PS51186"/>
    </source>
</evidence>
<name>A0A9D1NDN0_9FIRM</name>
<dbReference type="InterPro" id="IPR016181">
    <property type="entry name" value="Acyl_CoA_acyltransferase"/>
</dbReference>